<dbReference type="GO" id="GO:0016787">
    <property type="term" value="F:hydrolase activity"/>
    <property type="evidence" value="ECO:0007669"/>
    <property type="project" value="InterPro"/>
</dbReference>
<proteinExistence type="predicted"/>
<sequence length="235" mass="26880">MNWPKLRLLKLAACLLLGLLLVVTQSPAQTTNKNKEKYKYLLYVPEKYASQSTDYPLVIYLHGSSHRGQDLNKLKRYGLPQVVEKGQTFEFIIASPQCPDGKSWSTDNWLEPLLDELKTNYRIDTQRIYLTGISMGGYGTWQTAVEYPDTFAAIVPLCGGCDDSTQICRIKKLPVWTFHGAADNVIPISETEQLVKRLAECGNQVTFTRLEQDGHGIQYLYENKSIYEWLLKQHR</sequence>
<evidence type="ECO:0000313" key="4">
    <source>
        <dbReference type="EMBL" id="MBD2701655.1"/>
    </source>
</evidence>
<comment type="caution">
    <text evidence="4">The sequence shown here is derived from an EMBL/GenBank/DDBJ whole genome shotgun (WGS) entry which is preliminary data.</text>
</comment>
<dbReference type="PANTHER" id="PTHR43037">
    <property type="entry name" value="UNNAMED PRODUCT-RELATED"/>
    <property type="match status" value="1"/>
</dbReference>
<evidence type="ECO:0000256" key="1">
    <source>
        <dbReference type="ARBA" id="ARBA00022729"/>
    </source>
</evidence>
<dbReference type="Gene3D" id="3.40.50.1820">
    <property type="entry name" value="alpha/beta hydrolase"/>
    <property type="match status" value="1"/>
</dbReference>
<protein>
    <submittedName>
        <fullName evidence="4">Prolyl oligopeptidase family serine peptidase</fullName>
    </submittedName>
</protein>
<dbReference type="InterPro" id="IPR029058">
    <property type="entry name" value="AB_hydrolase_fold"/>
</dbReference>
<dbReference type="AlphaFoldDB" id="A0A927ASR2"/>
<dbReference type="RefSeq" id="WP_190887500.1">
    <property type="nucleotide sequence ID" value="NZ_JACWZY010000009.1"/>
</dbReference>
<evidence type="ECO:0000256" key="2">
    <source>
        <dbReference type="SAM" id="SignalP"/>
    </source>
</evidence>
<dbReference type="Pfam" id="PF02230">
    <property type="entry name" value="Abhydrolase_2"/>
    <property type="match status" value="1"/>
</dbReference>
<organism evidence="4 5">
    <name type="scientific">Spirosoma profusum</name>
    <dbReference type="NCBI Taxonomy" id="2771354"/>
    <lineage>
        <taxon>Bacteria</taxon>
        <taxon>Pseudomonadati</taxon>
        <taxon>Bacteroidota</taxon>
        <taxon>Cytophagia</taxon>
        <taxon>Cytophagales</taxon>
        <taxon>Cytophagaceae</taxon>
        <taxon>Spirosoma</taxon>
    </lineage>
</organism>
<dbReference type="InterPro" id="IPR050955">
    <property type="entry name" value="Plant_Biomass_Hydrol_Est"/>
</dbReference>
<dbReference type="EMBL" id="JACWZY010000009">
    <property type="protein sequence ID" value="MBD2701655.1"/>
    <property type="molecule type" value="Genomic_DNA"/>
</dbReference>
<dbReference type="SUPFAM" id="SSF53474">
    <property type="entry name" value="alpha/beta-Hydrolases"/>
    <property type="match status" value="1"/>
</dbReference>
<name>A0A927ASR2_9BACT</name>
<dbReference type="InterPro" id="IPR003140">
    <property type="entry name" value="PLipase/COase/thioEstase"/>
</dbReference>
<evidence type="ECO:0000313" key="5">
    <source>
        <dbReference type="Proteomes" id="UP000598820"/>
    </source>
</evidence>
<gene>
    <name evidence="4" type="ORF">IC229_13475</name>
</gene>
<evidence type="ECO:0000259" key="3">
    <source>
        <dbReference type="Pfam" id="PF02230"/>
    </source>
</evidence>
<keyword evidence="5" id="KW-1185">Reference proteome</keyword>
<reference evidence="4" key="1">
    <citation type="submission" date="2020-09" db="EMBL/GenBank/DDBJ databases">
        <authorList>
            <person name="Kim M.K."/>
        </authorList>
    </citation>
    <scope>NUCLEOTIDE SEQUENCE</scope>
    <source>
        <strain evidence="4">BT702</strain>
    </source>
</reference>
<keyword evidence="1 2" id="KW-0732">Signal</keyword>
<feature type="domain" description="Phospholipase/carboxylesterase/thioesterase" evidence="3">
    <location>
        <begin position="111"/>
        <end position="218"/>
    </location>
</feature>
<dbReference type="PANTHER" id="PTHR43037:SF1">
    <property type="entry name" value="BLL1128 PROTEIN"/>
    <property type="match status" value="1"/>
</dbReference>
<dbReference type="Proteomes" id="UP000598820">
    <property type="component" value="Unassembled WGS sequence"/>
</dbReference>
<feature type="chain" id="PRO_5037504496" evidence="2">
    <location>
        <begin position="29"/>
        <end position="235"/>
    </location>
</feature>
<feature type="signal peptide" evidence="2">
    <location>
        <begin position="1"/>
        <end position="28"/>
    </location>
</feature>
<accession>A0A927ASR2</accession>